<sequence length="134" mass="15647">MPDNVFRYRVKMPTQNYTISKTTVGRQMTLERKEEAAPSCQRRRRLGGEEEKCVQLRAIGQEVVREVEPRHRDNVAQPSYSEDRKQVVHVPDHLVVDQVQQTEEEKRKRFATTPDDITDVTSQADRSQRPSKVE</sequence>
<accession>A0AAD9JXU7</accession>
<name>A0AAD9JXU7_9ANNE</name>
<reference evidence="2" key="1">
    <citation type="journal article" date="2023" name="Mol. Biol. Evol.">
        <title>Third-Generation Sequencing Reveals the Adaptive Role of the Epigenome in Three Deep-Sea Polychaetes.</title>
        <authorList>
            <person name="Perez M."/>
            <person name="Aroh O."/>
            <person name="Sun Y."/>
            <person name="Lan Y."/>
            <person name="Juniper S.K."/>
            <person name="Young C.R."/>
            <person name="Angers B."/>
            <person name="Qian P.Y."/>
        </authorList>
    </citation>
    <scope>NUCLEOTIDE SEQUENCE</scope>
    <source>
        <strain evidence="2">P08H-3</strain>
    </source>
</reference>
<dbReference type="AlphaFoldDB" id="A0AAD9JXU7"/>
<evidence type="ECO:0000256" key="1">
    <source>
        <dbReference type="SAM" id="MobiDB-lite"/>
    </source>
</evidence>
<proteinExistence type="predicted"/>
<gene>
    <name evidence="2" type="ORF">LSH36_120g11028</name>
</gene>
<dbReference type="Proteomes" id="UP001208570">
    <property type="component" value="Unassembled WGS sequence"/>
</dbReference>
<comment type="caution">
    <text evidence="2">The sequence shown here is derived from an EMBL/GenBank/DDBJ whole genome shotgun (WGS) entry which is preliminary data.</text>
</comment>
<protein>
    <submittedName>
        <fullName evidence="2">Uncharacterized protein</fullName>
    </submittedName>
</protein>
<organism evidence="2 3">
    <name type="scientific">Paralvinella palmiformis</name>
    <dbReference type="NCBI Taxonomy" id="53620"/>
    <lineage>
        <taxon>Eukaryota</taxon>
        <taxon>Metazoa</taxon>
        <taxon>Spiralia</taxon>
        <taxon>Lophotrochozoa</taxon>
        <taxon>Annelida</taxon>
        <taxon>Polychaeta</taxon>
        <taxon>Sedentaria</taxon>
        <taxon>Canalipalpata</taxon>
        <taxon>Terebellida</taxon>
        <taxon>Terebelliformia</taxon>
        <taxon>Alvinellidae</taxon>
        <taxon>Paralvinella</taxon>
    </lineage>
</organism>
<feature type="region of interest" description="Disordered" evidence="1">
    <location>
        <begin position="69"/>
        <end position="134"/>
    </location>
</feature>
<feature type="compositionally biased region" description="Basic and acidic residues" evidence="1">
    <location>
        <begin position="81"/>
        <end position="95"/>
    </location>
</feature>
<keyword evidence="3" id="KW-1185">Reference proteome</keyword>
<evidence type="ECO:0000313" key="2">
    <source>
        <dbReference type="EMBL" id="KAK2161191.1"/>
    </source>
</evidence>
<evidence type="ECO:0000313" key="3">
    <source>
        <dbReference type="Proteomes" id="UP001208570"/>
    </source>
</evidence>
<dbReference type="EMBL" id="JAODUP010000120">
    <property type="protein sequence ID" value="KAK2161191.1"/>
    <property type="molecule type" value="Genomic_DNA"/>
</dbReference>